<feature type="compositionally biased region" description="Basic and acidic residues" evidence="2">
    <location>
        <begin position="781"/>
        <end position="790"/>
    </location>
</feature>
<sequence>MSETTRLTKEGLEQAKRRQSFVSAKSLKAELAEHVTADAREAAAIALYNEATSTLKAGIDDAFDKDEFDKAAELQAKMEEEKLKACWRLMKGDPAIVSGDLKKWPGVTLNAKNQVVGIDWSNQRLTGEVPPQFFDFANLTELELSGNDNLVCSDPGRLKEKLGSNWTLEEEKETALKAAADLREKTARLEEEKETALRAAADLREKTARLEEEKETALKAAADLREKTARLEREKDSVLEKVATDLREKTARLEEEKETALKVAADLRLEKEKDSVLGKAATDLRETTARLEEEKETALKAAADLREKTARLEKEKDSVLEKAATDLRETTARLEEEKETALAKLRAQTKEVRTSEGEEAQNQLRAEKDKIQAKLDEALKSLAVDKSESKTALLKVETKLGEVTKKLKEEKEAKSKLSKEKESALSQLQTEVLRLKGEVDATGKAAKNDGVQKAKLQEVSKMLDAEKLAKGKLDKARKNALAQLQYEKEKVLKLQQEIEAAGNDRDSKNSELLKIAEEEKRELTASRDELKAAYDKQQKELKALKNNSDAGRKEEADKLRKNLEVKVTERMESEMAVALEKFRYDHSRELDKLKEKHAKEIKRLEKQARENPDQTADATITNLREQVRVQGDLLMKEKQKSIEEKSALEVKLAKKDELLYKFTKGQEQANKILDVLNLEKKRPEEVNAKFKMVARKRVEDLQEAAQANEQVIEHHVTKTTVLTEKNKILEMELEELRRSAGDVGAVSARKLKEAEDAREQDRLRMEQQRQEEVAREEEEKEERRRMEQERRIEEDNKFKVLKADLANAEIKLSEKDEELREKTRAFREKQSEIKKELHELEDKYHDLESRTVEEKRELKRIYQKQEESLKDRIKDIESDKKEAEEHWLESKETADALQVELAASIKSASENEQQKEEELYGANSHSLTRKEKQRLEEELAAERLKNTTLLNNYMAQVQKANEIQSKFQQQVEHNQNVVSSLERKVAKNGQKLDAVQDNVAQNSARLNKNTALLLQNSALLNKIDATTRNNIKRITNLLNTELTVPNLILIVPSLNESMRQKMLTSGWPSPKNWFKNITTKTSFDLHIICPLTKTTSVTFGIPEPKDFIKNNSSLVKCGLMALRYSGCAVRIVAKAASSGLIELPELEVGGIEGMFEGMDGLGEGLGGETEVLGGFVDSNRNGLECKRLTGGAYERLKGFLEREGRMEKVREMMEIIEVEDNEKM</sequence>
<dbReference type="AlphaFoldDB" id="A0A9W7KW26"/>
<feature type="coiled-coil region" evidence="1">
    <location>
        <begin position="477"/>
        <end position="554"/>
    </location>
</feature>
<feature type="compositionally biased region" description="Basic and acidic residues" evidence="2">
    <location>
        <begin position="752"/>
        <end position="773"/>
    </location>
</feature>
<proteinExistence type="predicted"/>
<comment type="caution">
    <text evidence="3">The sequence shown here is derived from an EMBL/GenBank/DDBJ whole genome shotgun (WGS) entry which is preliminary data.</text>
</comment>
<reference evidence="4" key="1">
    <citation type="journal article" date="2023" name="Commun. Biol.">
        <title>Genome analysis of Parmales, the sister group of diatoms, reveals the evolutionary specialization of diatoms from phago-mixotrophs to photoautotrophs.</title>
        <authorList>
            <person name="Ban H."/>
            <person name="Sato S."/>
            <person name="Yoshikawa S."/>
            <person name="Yamada K."/>
            <person name="Nakamura Y."/>
            <person name="Ichinomiya M."/>
            <person name="Sato N."/>
            <person name="Blanc-Mathieu R."/>
            <person name="Endo H."/>
            <person name="Kuwata A."/>
            <person name="Ogata H."/>
        </authorList>
    </citation>
    <scope>NUCLEOTIDE SEQUENCE [LARGE SCALE GENOMIC DNA]</scope>
    <source>
        <strain evidence="4">NIES 3699</strain>
    </source>
</reference>
<evidence type="ECO:0000256" key="1">
    <source>
        <dbReference type="SAM" id="Coils"/>
    </source>
</evidence>
<dbReference type="Proteomes" id="UP001165160">
    <property type="component" value="Unassembled WGS sequence"/>
</dbReference>
<feature type="region of interest" description="Disordered" evidence="2">
    <location>
        <begin position="752"/>
        <end position="790"/>
    </location>
</feature>
<keyword evidence="1" id="KW-0175">Coiled coil</keyword>
<keyword evidence="4" id="KW-1185">Reference proteome</keyword>
<feature type="coiled-coil region" evidence="1">
    <location>
        <begin position="165"/>
        <end position="438"/>
    </location>
</feature>
<feature type="region of interest" description="Disordered" evidence="2">
    <location>
        <begin position="908"/>
        <end position="930"/>
    </location>
</feature>
<evidence type="ECO:0000256" key="2">
    <source>
        <dbReference type="SAM" id="MobiDB-lite"/>
    </source>
</evidence>
<evidence type="ECO:0000313" key="4">
    <source>
        <dbReference type="Proteomes" id="UP001165160"/>
    </source>
</evidence>
<dbReference type="Gene3D" id="3.80.10.10">
    <property type="entry name" value="Ribonuclease Inhibitor"/>
    <property type="match status" value="1"/>
</dbReference>
<accession>A0A9W7KW26</accession>
<dbReference type="EMBL" id="BRXX01000467">
    <property type="protein sequence ID" value="GMI13371.1"/>
    <property type="molecule type" value="Genomic_DNA"/>
</dbReference>
<organism evidence="3 4">
    <name type="scientific">Triparma verrucosa</name>
    <dbReference type="NCBI Taxonomy" id="1606542"/>
    <lineage>
        <taxon>Eukaryota</taxon>
        <taxon>Sar</taxon>
        <taxon>Stramenopiles</taxon>
        <taxon>Ochrophyta</taxon>
        <taxon>Bolidophyceae</taxon>
        <taxon>Parmales</taxon>
        <taxon>Triparmaceae</taxon>
        <taxon>Triparma</taxon>
    </lineage>
</organism>
<gene>
    <name evidence="3" type="ORF">TrVE_jg3010</name>
</gene>
<name>A0A9W7KW26_9STRA</name>
<evidence type="ECO:0000313" key="3">
    <source>
        <dbReference type="EMBL" id="GMI13371.1"/>
    </source>
</evidence>
<dbReference type="InterPro" id="IPR032675">
    <property type="entry name" value="LRR_dom_sf"/>
</dbReference>
<protein>
    <submittedName>
        <fullName evidence="3">Uncharacterized protein</fullName>
    </submittedName>
</protein>